<dbReference type="Proteomes" id="UP000317171">
    <property type="component" value="Chromosome"/>
</dbReference>
<evidence type="ECO:0000259" key="8">
    <source>
        <dbReference type="Pfam" id="PF01694"/>
    </source>
</evidence>
<accession>A0A517RFR1</accession>
<protein>
    <submittedName>
        <fullName evidence="10">Rhomboid protease GlpG</fullName>
        <ecNumber evidence="10">3.4.21.105</ecNumber>
    </submittedName>
</protein>
<dbReference type="InterPro" id="IPR022732">
    <property type="entry name" value="Peptidase_S54_GlpG_N"/>
</dbReference>
<evidence type="ECO:0000313" key="10">
    <source>
        <dbReference type="EMBL" id="QDT42707.1"/>
    </source>
</evidence>
<feature type="transmembrane region" description="Helical" evidence="7">
    <location>
        <begin position="161"/>
        <end position="179"/>
    </location>
</feature>
<evidence type="ECO:0000259" key="9">
    <source>
        <dbReference type="Pfam" id="PF12122"/>
    </source>
</evidence>
<feature type="transmembrane region" description="Helical" evidence="7">
    <location>
        <begin position="277"/>
        <end position="296"/>
    </location>
</feature>
<keyword evidence="11" id="KW-1185">Reference proteome</keyword>
<dbReference type="EMBL" id="CP036269">
    <property type="protein sequence ID" value="QDT42707.1"/>
    <property type="molecule type" value="Genomic_DNA"/>
</dbReference>
<feature type="transmembrane region" description="Helical" evidence="7">
    <location>
        <begin position="251"/>
        <end position="271"/>
    </location>
</feature>
<organism evidence="10 11">
    <name type="scientific">Gimesia alba</name>
    <dbReference type="NCBI Taxonomy" id="2527973"/>
    <lineage>
        <taxon>Bacteria</taxon>
        <taxon>Pseudomonadati</taxon>
        <taxon>Planctomycetota</taxon>
        <taxon>Planctomycetia</taxon>
        <taxon>Planctomycetales</taxon>
        <taxon>Planctomycetaceae</taxon>
        <taxon>Gimesia</taxon>
    </lineage>
</organism>
<sequence length="303" mass="34293">MRKIGSLESEQQARHFADYLLTQGVDINVETSGDQWSVWVLDEDQVEQSKAELAEFSRNPEAEKYLSARLQANEIRDARIKKVREDAKKRVDVRETWNRPFTSRCPVTSLLIGVSIVVFLFMQSNEYENRVRQALSICTFKTSGNMISYDTRLMEVRDGEVWRLVTPIFIHFGVFHILFNSIMTYQLGGAIEMNRGSTRLALLVLVTAIPSNLAQFYWSGPGFGGLSGVVYGMFGYMWMKSQFDPRSTFYIPPNMVFILIGWFFLCMTGLVGNVANLAHGFGLVTGMVIGIGSSFLRQAGKSR</sequence>
<evidence type="ECO:0000256" key="5">
    <source>
        <dbReference type="ARBA" id="ARBA00022989"/>
    </source>
</evidence>
<dbReference type="KEGG" id="gaz:Pan241w_27950"/>
<dbReference type="Gene3D" id="3.30.70.2350">
    <property type="match status" value="1"/>
</dbReference>
<keyword evidence="4 10" id="KW-0378">Hydrolase</keyword>
<dbReference type="InterPro" id="IPR038236">
    <property type="entry name" value="GlpG_N_sf"/>
</dbReference>
<feature type="domain" description="Peptidase S54 GlpG peptidase N-terminal" evidence="9">
    <location>
        <begin position="1"/>
        <end position="78"/>
    </location>
</feature>
<evidence type="ECO:0000256" key="6">
    <source>
        <dbReference type="ARBA" id="ARBA00023136"/>
    </source>
</evidence>
<comment type="subcellular location">
    <subcellularLocation>
        <location evidence="1">Membrane</location>
        <topology evidence="1">Multi-pass membrane protein</topology>
    </subcellularLocation>
</comment>
<dbReference type="PANTHER" id="PTHR43731:SF14">
    <property type="entry name" value="PRESENILIN-ASSOCIATED RHOMBOID-LIKE PROTEIN, MITOCHONDRIAL"/>
    <property type="match status" value="1"/>
</dbReference>
<feature type="transmembrane region" description="Helical" evidence="7">
    <location>
        <begin position="223"/>
        <end position="239"/>
    </location>
</feature>
<dbReference type="GO" id="GO:0006508">
    <property type="term" value="P:proteolysis"/>
    <property type="evidence" value="ECO:0007669"/>
    <property type="project" value="UniProtKB-KW"/>
</dbReference>
<name>A0A517RFR1_9PLAN</name>
<gene>
    <name evidence="10" type="primary">glpG_1</name>
    <name evidence="10" type="ORF">Pan241w_27950</name>
</gene>
<dbReference type="GO" id="GO:0016020">
    <property type="term" value="C:membrane"/>
    <property type="evidence" value="ECO:0007669"/>
    <property type="project" value="UniProtKB-SubCell"/>
</dbReference>
<evidence type="ECO:0000256" key="7">
    <source>
        <dbReference type="SAM" id="Phobius"/>
    </source>
</evidence>
<dbReference type="PANTHER" id="PTHR43731">
    <property type="entry name" value="RHOMBOID PROTEASE"/>
    <property type="match status" value="1"/>
</dbReference>
<evidence type="ECO:0000256" key="1">
    <source>
        <dbReference type="ARBA" id="ARBA00004141"/>
    </source>
</evidence>
<dbReference type="AlphaFoldDB" id="A0A517RFR1"/>
<dbReference type="InterPro" id="IPR022764">
    <property type="entry name" value="Peptidase_S54_rhomboid_dom"/>
</dbReference>
<dbReference type="GO" id="GO:0004252">
    <property type="term" value="F:serine-type endopeptidase activity"/>
    <property type="evidence" value="ECO:0007669"/>
    <property type="project" value="InterPro"/>
</dbReference>
<evidence type="ECO:0000313" key="11">
    <source>
        <dbReference type="Proteomes" id="UP000317171"/>
    </source>
</evidence>
<evidence type="ECO:0000256" key="4">
    <source>
        <dbReference type="ARBA" id="ARBA00022801"/>
    </source>
</evidence>
<evidence type="ECO:0000256" key="2">
    <source>
        <dbReference type="ARBA" id="ARBA00009045"/>
    </source>
</evidence>
<comment type="similarity">
    <text evidence="2">Belongs to the peptidase S54 family.</text>
</comment>
<dbReference type="Pfam" id="PF12122">
    <property type="entry name" value="Rhomboid_N"/>
    <property type="match status" value="1"/>
</dbReference>
<keyword evidence="5 7" id="KW-1133">Transmembrane helix</keyword>
<dbReference type="SUPFAM" id="SSF144091">
    <property type="entry name" value="Rhomboid-like"/>
    <property type="match status" value="1"/>
</dbReference>
<dbReference type="Pfam" id="PF01694">
    <property type="entry name" value="Rhomboid"/>
    <property type="match status" value="1"/>
</dbReference>
<keyword evidence="6 7" id="KW-0472">Membrane</keyword>
<dbReference type="OrthoDB" id="9813074at2"/>
<keyword evidence="3 7" id="KW-0812">Transmembrane</keyword>
<evidence type="ECO:0000256" key="3">
    <source>
        <dbReference type="ARBA" id="ARBA00022692"/>
    </source>
</evidence>
<proteinExistence type="inferred from homology"/>
<feature type="transmembrane region" description="Helical" evidence="7">
    <location>
        <begin position="104"/>
        <end position="122"/>
    </location>
</feature>
<dbReference type="InterPro" id="IPR050925">
    <property type="entry name" value="Rhomboid_protease_S54"/>
</dbReference>
<keyword evidence="10" id="KW-0645">Protease</keyword>
<reference evidence="10 11" key="1">
    <citation type="submission" date="2019-02" db="EMBL/GenBank/DDBJ databases">
        <title>Deep-cultivation of Planctomycetes and their phenomic and genomic characterization uncovers novel biology.</title>
        <authorList>
            <person name="Wiegand S."/>
            <person name="Jogler M."/>
            <person name="Boedeker C."/>
            <person name="Pinto D."/>
            <person name="Vollmers J."/>
            <person name="Rivas-Marin E."/>
            <person name="Kohn T."/>
            <person name="Peeters S.H."/>
            <person name="Heuer A."/>
            <person name="Rast P."/>
            <person name="Oberbeckmann S."/>
            <person name="Bunk B."/>
            <person name="Jeske O."/>
            <person name="Meyerdierks A."/>
            <person name="Storesund J.E."/>
            <person name="Kallscheuer N."/>
            <person name="Luecker S."/>
            <person name="Lage O.M."/>
            <person name="Pohl T."/>
            <person name="Merkel B.J."/>
            <person name="Hornburger P."/>
            <person name="Mueller R.-W."/>
            <person name="Bruemmer F."/>
            <person name="Labrenz M."/>
            <person name="Spormann A.M."/>
            <person name="Op den Camp H."/>
            <person name="Overmann J."/>
            <person name="Amann R."/>
            <person name="Jetten M.S.M."/>
            <person name="Mascher T."/>
            <person name="Medema M.H."/>
            <person name="Devos D.P."/>
            <person name="Kaster A.-K."/>
            <person name="Ovreas L."/>
            <person name="Rohde M."/>
            <person name="Galperin M.Y."/>
            <person name="Jogler C."/>
        </authorList>
    </citation>
    <scope>NUCLEOTIDE SEQUENCE [LARGE SCALE GENOMIC DNA]</scope>
    <source>
        <strain evidence="10 11">Pan241w</strain>
    </source>
</reference>
<dbReference type="EC" id="3.4.21.105" evidence="10"/>
<feature type="domain" description="Peptidase S54 rhomboid" evidence="8">
    <location>
        <begin position="159"/>
        <end position="291"/>
    </location>
</feature>
<dbReference type="RefSeq" id="WP_145216387.1">
    <property type="nucleotide sequence ID" value="NZ_CP036269.1"/>
</dbReference>
<dbReference type="Gene3D" id="1.20.1540.10">
    <property type="entry name" value="Rhomboid-like"/>
    <property type="match status" value="1"/>
</dbReference>
<dbReference type="InterPro" id="IPR035952">
    <property type="entry name" value="Rhomboid-like_sf"/>
</dbReference>